<protein>
    <submittedName>
        <fullName evidence="2">Uncharacterized protein</fullName>
    </submittedName>
</protein>
<feature type="region of interest" description="Disordered" evidence="1">
    <location>
        <begin position="1"/>
        <end position="78"/>
    </location>
</feature>
<reference evidence="2" key="1">
    <citation type="journal article" date="2022" name="bioRxiv">
        <title>Sequencing and chromosome-scale assembly of the giantPleurodeles waltlgenome.</title>
        <authorList>
            <person name="Brown T."/>
            <person name="Elewa A."/>
            <person name="Iarovenko S."/>
            <person name="Subramanian E."/>
            <person name="Araus A.J."/>
            <person name="Petzold A."/>
            <person name="Susuki M."/>
            <person name="Suzuki K.-i.T."/>
            <person name="Hayashi T."/>
            <person name="Toyoda A."/>
            <person name="Oliveira C."/>
            <person name="Osipova E."/>
            <person name="Leigh N.D."/>
            <person name="Simon A."/>
            <person name="Yun M.H."/>
        </authorList>
    </citation>
    <scope>NUCLEOTIDE SEQUENCE</scope>
    <source>
        <strain evidence="2">20211129_DDA</strain>
        <tissue evidence="2">Liver</tissue>
    </source>
</reference>
<organism evidence="2 3">
    <name type="scientific">Pleurodeles waltl</name>
    <name type="common">Iberian ribbed newt</name>
    <dbReference type="NCBI Taxonomy" id="8319"/>
    <lineage>
        <taxon>Eukaryota</taxon>
        <taxon>Metazoa</taxon>
        <taxon>Chordata</taxon>
        <taxon>Craniata</taxon>
        <taxon>Vertebrata</taxon>
        <taxon>Euteleostomi</taxon>
        <taxon>Amphibia</taxon>
        <taxon>Batrachia</taxon>
        <taxon>Caudata</taxon>
        <taxon>Salamandroidea</taxon>
        <taxon>Salamandridae</taxon>
        <taxon>Pleurodelinae</taxon>
        <taxon>Pleurodeles</taxon>
    </lineage>
</organism>
<keyword evidence="3" id="KW-1185">Reference proteome</keyword>
<comment type="caution">
    <text evidence="2">The sequence shown here is derived from an EMBL/GenBank/DDBJ whole genome shotgun (WGS) entry which is preliminary data.</text>
</comment>
<proteinExistence type="predicted"/>
<evidence type="ECO:0000256" key="1">
    <source>
        <dbReference type="SAM" id="MobiDB-lite"/>
    </source>
</evidence>
<evidence type="ECO:0000313" key="2">
    <source>
        <dbReference type="EMBL" id="KAJ1197641.1"/>
    </source>
</evidence>
<dbReference type="AlphaFoldDB" id="A0AAV7V9W6"/>
<name>A0AAV7V9W6_PLEWA</name>
<evidence type="ECO:0000313" key="3">
    <source>
        <dbReference type="Proteomes" id="UP001066276"/>
    </source>
</evidence>
<dbReference type="EMBL" id="JANPWB010000003">
    <property type="protein sequence ID" value="KAJ1197641.1"/>
    <property type="molecule type" value="Genomic_DNA"/>
</dbReference>
<accession>A0AAV7V9W6</accession>
<sequence length="100" mass="10905">MGVRSPIRNGNGAPAWEEEDGETERTKNQENRPSGDGETALCGAESRATTKPQRLEEAETRKSQRIQTIEEGEDAQKPATFCEEHGHFRYGVGTGAGEEG</sequence>
<feature type="compositionally biased region" description="Basic and acidic residues" evidence="1">
    <location>
        <begin position="53"/>
        <end position="62"/>
    </location>
</feature>
<gene>
    <name evidence="2" type="ORF">NDU88_001497</name>
</gene>
<dbReference type="Proteomes" id="UP001066276">
    <property type="component" value="Chromosome 2_1"/>
</dbReference>
<feature type="compositionally biased region" description="Basic and acidic residues" evidence="1">
    <location>
        <begin position="23"/>
        <end position="35"/>
    </location>
</feature>